<dbReference type="Pfam" id="PF11751">
    <property type="entry name" value="PorP_SprF"/>
    <property type="match status" value="1"/>
</dbReference>
<sequence length="309" mass="35289">MMMRKIYNYIILFQMAMLSFWGYSQQDPQYTQYQYNPMSVNPGYTGSRGHLTLLSLYRSQWVGLEGSPKTITFGIDSPVGLFDGLGLSIIRDEWGPASETYVDANYAHQLILNRKGDRLSLGLKAGVRFFSLDFSKGLRRDENDAQFNQNIKGKLLPTVGAGLFYFTDKAYLGLSIPNLFPSEYYDRDIERKSDESMHINLIGGIVFDLNTDLKFKPSFLVKQVAGAPISVDVSANFLLYETLNLGLNYRYNDSVAGIFGFQLSPQFNIGYAYDYSINELTNYNSGSHEIFLRYQWISLDKKLKSPRFF</sequence>
<comment type="caution">
    <text evidence="1">The sequence shown here is derived from an EMBL/GenBank/DDBJ whole genome shotgun (WGS) entry which is preliminary data.</text>
</comment>
<accession>A0A0F9QNN9</accession>
<reference evidence="1" key="1">
    <citation type="journal article" date="2015" name="Nature">
        <title>Complex archaea that bridge the gap between prokaryotes and eukaryotes.</title>
        <authorList>
            <person name="Spang A."/>
            <person name="Saw J.H."/>
            <person name="Jorgensen S.L."/>
            <person name="Zaremba-Niedzwiedzka K."/>
            <person name="Martijn J."/>
            <person name="Lind A.E."/>
            <person name="van Eijk R."/>
            <person name="Schleper C."/>
            <person name="Guy L."/>
            <person name="Ettema T.J."/>
        </authorList>
    </citation>
    <scope>NUCLEOTIDE SEQUENCE</scope>
</reference>
<organism evidence="1">
    <name type="scientific">marine sediment metagenome</name>
    <dbReference type="NCBI Taxonomy" id="412755"/>
    <lineage>
        <taxon>unclassified sequences</taxon>
        <taxon>metagenomes</taxon>
        <taxon>ecological metagenomes</taxon>
    </lineage>
</organism>
<dbReference type="EMBL" id="LAZR01001368">
    <property type="protein sequence ID" value="KKN45780.1"/>
    <property type="molecule type" value="Genomic_DNA"/>
</dbReference>
<gene>
    <name evidence="1" type="ORF">LCGC14_0679660</name>
</gene>
<dbReference type="AlphaFoldDB" id="A0A0F9QNN9"/>
<evidence type="ECO:0000313" key="1">
    <source>
        <dbReference type="EMBL" id="KKN45780.1"/>
    </source>
</evidence>
<protein>
    <recommendedName>
        <fullName evidence="2">Type IX secretion system membrane protein PorP/SprF</fullName>
    </recommendedName>
</protein>
<dbReference type="InterPro" id="IPR019861">
    <property type="entry name" value="PorP/SprF_Bacteroidetes"/>
</dbReference>
<evidence type="ECO:0008006" key="2">
    <source>
        <dbReference type="Google" id="ProtNLM"/>
    </source>
</evidence>
<proteinExistence type="predicted"/>
<dbReference type="NCBIfam" id="TIGR03519">
    <property type="entry name" value="T9SS_PorP_fam"/>
    <property type="match status" value="1"/>
</dbReference>
<name>A0A0F9QNN9_9ZZZZ</name>